<organism evidence="2 3">
    <name type="scientific">Cellulomonas chitinilytica</name>
    <dbReference type="NCBI Taxonomy" id="398759"/>
    <lineage>
        <taxon>Bacteria</taxon>
        <taxon>Bacillati</taxon>
        <taxon>Actinomycetota</taxon>
        <taxon>Actinomycetes</taxon>
        <taxon>Micrococcales</taxon>
        <taxon>Cellulomonadaceae</taxon>
        <taxon>Cellulomonas</taxon>
    </lineage>
</organism>
<evidence type="ECO:0000313" key="2">
    <source>
        <dbReference type="EMBL" id="GIG21658.1"/>
    </source>
</evidence>
<reference evidence="2" key="1">
    <citation type="submission" date="2021-01" db="EMBL/GenBank/DDBJ databases">
        <title>Whole genome shotgun sequence of Cellulomonas chitinilytica NBRC 110799.</title>
        <authorList>
            <person name="Komaki H."/>
            <person name="Tamura T."/>
        </authorList>
    </citation>
    <scope>NUCLEOTIDE SEQUENCE</scope>
    <source>
        <strain evidence="2">NBRC 110799</strain>
    </source>
</reference>
<comment type="caution">
    <text evidence="2">The sequence shown here is derived from an EMBL/GenBank/DDBJ whole genome shotgun (WGS) entry which is preliminary data.</text>
</comment>
<dbReference type="Pfam" id="PF00903">
    <property type="entry name" value="Glyoxalase"/>
    <property type="match status" value="1"/>
</dbReference>
<protein>
    <recommendedName>
        <fullName evidence="1">VOC domain-containing protein</fullName>
    </recommendedName>
</protein>
<accession>A0A919P4A5</accession>
<dbReference type="SUPFAM" id="SSF54593">
    <property type="entry name" value="Glyoxalase/Bleomycin resistance protein/Dihydroxybiphenyl dioxygenase"/>
    <property type="match status" value="1"/>
</dbReference>
<dbReference type="InterPro" id="IPR004360">
    <property type="entry name" value="Glyas_Fos-R_dOase_dom"/>
</dbReference>
<dbReference type="PANTHER" id="PTHR33993:SF14">
    <property type="entry name" value="GB|AAF24581.1"/>
    <property type="match status" value="1"/>
</dbReference>
<dbReference type="Proteomes" id="UP000632740">
    <property type="component" value="Unassembled WGS sequence"/>
</dbReference>
<dbReference type="PANTHER" id="PTHR33993">
    <property type="entry name" value="GLYOXALASE-RELATED"/>
    <property type="match status" value="1"/>
</dbReference>
<gene>
    <name evidence="2" type="ORF">Cch01nite_23820</name>
</gene>
<evidence type="ECO:0000313" key="3">
    <source>
        <dbReference type="Proteomes" id="UP000632740"/>
    </source>
</evidence>
<dbReference type="EMBL" id="BONK01000007">
    <property type="protein sequence ID" value="GIG21658.1"/>
    <property type="molecule type" value="Genomic_DNA"/>
</dbReference>
<name>A0A919P4A5_9CELL</name>
<dbReference type="InterPro" id="IPR029068">
    <property type="entry name" value="Glyas_Bleomycin-R_OHBP_Dase"/>
</dbReference>
<proteinExistence type="predicted"/>
<feature type="domain" description="VOC" evidence="1">
    <location>
        <begin position="144"/>
        <end position="277"/>
    </location>
</feature>
<dbReference type="InterPro" id="IPR037523">
    <property type="entry name" value="VOC_core"/>
</dbReference>
<evidence type="ECO:0000259" key="1">
    <source>
        <dbReference type="PROSITE" id="PS51819"/>
    </source>
</evidence>
<feature type="domain" description="VOC" evidence="1">
    <location>
        <begin position="10"/>
        <end position="130"/>
    </location>
</feature>
<dbReference type="InterPro" id="IPR041581">
    <property type="entry name" value="Glyoxalase_6"/>
</dbReference>
<keyword evidence="3" id="KW-1185">Reference proteome</keyword>
<sequence>MADQRTYPDGVTSWVDIEQQDVERAKAFYGPVLGWTFHDATPPGLPSRYVIAQVDGRDAAGIGGPADPTGPAPGDPGWHTYVAVDDIAAALDRVAAAGATVTAGPTVAGEGGTWAELADPQGATLRLWQAKRRLGAQVVNSPGAWNFSDLHTSDVGAARDLYERAFGWETADLGWATMIRVPGYGDHLAATVDPGIHERQSGVHAPPGFADAIGWVAPLRAGESPHWHVSFSVADRDRAADLATEHGGQVLARDESVWARTATVRDPQGAVFTASQFTPPS</sequence>
<dbReference type="PROSITE" id="PS51819">
    <property type="entry name" value="VOC"/>
    <property type="match status" value="2"/>
</dbReference>
<dbReference type="RefSeq" id="WP_203754197.1">
    <property type="nucleotide sequence ID" value="NZ_BONK01000007.1"/>
</dbReference>
<dbReference type="InterPro" id="IPR052164">
    <property type="entry name" value="Anthracycline_SecMetBiosynth"/>
</dbReference>
<dbReference type="Pfam" id="PF18029">
    <property type="entry name" value="Glyoxalase_6"/>
    <property type="match status" value="1"/>
</dbReference>
<dbReference type="AlphaFoldDB" id="A0A919P4A5"/>
<dbReference type="Gene3D" id="3.10.180.10">
    <property type="entry name" value="2,3-Dihydroxybiphenyl 1,2-Dioxygenase, domain 1"/>
    <property type="match status" value="2"/>
</dbReference>